<reference evidence="1" key="1">
    <citation type="submission" date="2019-08" db="EMBL/GenBank/DDBJ databases">
        <authorList>
            <person name="Kucharzyk K."/>
            <person name="Murdoch R.W."/>
            <person name="Higgins S."/>
            <person name="Loffler F."/>
        </authorList>
    </citation>
    <scope>NUCLEOTIDE SEQUENCE</scope>
</reference>
<gene>
    <name evidence="1" type="ORF">SDC9_200925</name>
</gene>
<organism evidence="1">
    <name type="scientific">bioreactor metagenome</name>
    <dbReference type="NCBI Taxonomy" id="1076179"/>
    <lineage>
        <taxon>unclassified sequences</taxon>
        <taxon>metagenomes</taxon>
        <taxon>ecological metagenomes</taxon>
    </lineage>
</organism>
<evidence type="ECO:0000313" key="1">
    <source>
        <dbReference type="EMBL" id="MPN53261.1"/>
    </source>
</evidence>
<proteinExistence type="predicted"/>
<name>A0A645IPK6_9ZZZZ</name>
<sequence length="95" mass="10810">MDVTSYGGNEELNSVRRVNRLKRPAEVTLSMDSSFLSGRHCANRWSSDLYLWINWIHPGRTANLVMVDGHTLVLRQTGTATQAAWYLSRDPDKSM</sequence>
<accession>A0A645IPK6</accession>
<comment type="caution">
    <text evidence="1">The sequence shown here is derived from an EMBL/GenBank/DDBJ whole genome shotgun (WGS) entry which is preliminary data.</text>
</comment>
<dbReference type="EMBL" id="VSSQ01120199">
    <property type="protein sequence ID" value="MPN53261.1"/>
    <property type="molecule type" value="Genomic_DNA"/>
</dbReference>
<protein>
    <submittedName>
        <fullName evidence="1">Uncharacterized protein</fullName>
    </submittedName>
</protein>
<dbReference type="AlphaFoldDB" id="A0A645IPK6"/>